<protein>
    <recommendedName>
        <fullName evidence="1">DUF4218 domain-containing protein</fullName>
    </recommendedName>
</protein>
<dbReference type="EMBL" id="BKCJ010004259">
    <property type="protein sequence ID" value="GEU59952.1"/>
    <property type="molecule type" value="Genomic_DNA"/>
</dbReference>
<organism evidence="2">
    <name type="scientific">Tanacetum cinerariifolium</name>
    <name type="common">Dalmatian daisy</name>
    <name type="synonym">Chrysanthemum cinerariifolium</name>
    <dbReference type="NCBI Taxonomy" id="118510"/>
    <lineage>
        <taxon>Eukaryota</taxon>
        <taxon>Viridiplantae</taxon>
        <taxon>Streptophyta</taxon>
        <taxon>Embryophyta</taxon>
        <taxon>Tracheophyta</taxon>
        <taxon>Spermatophyta</taxon>
        <taxon>Magnoliopsida</taxon>
        <taxon>eudicotyledons</taxon>
        <taxon>Gunneridae</taxon>
        <taxon>Pentapetalae</taxon>
        <taxon>asterids</taxon>
        <taxon>campanulids</taxon>
        <taxon>Asterales</taxon>
        <taxon>Asteraceae</taxon>
        <taxon>Asteroideae</taxon>
        <taxon>Anthemideae</taxon>
        <taxon>Anthemidinae</taxon>
        <taxon>Tanacetum</taxon>
    </lineage>
</organism>
<proteinExistence type="predicted"/>
<name>A0A6L2LH76_TANCI</name>
<evidence type="ECO:0000259" key="1">
    <source>
        <dbReference type="Pfam" id="PF13960"/>
    </source>
</evidence>
<dbReference type="Pfam" id="PF13960">
    <property type="entry name" value="DUF4218"/>
    <property type="match status" value="1"/>
</dbReference>
<comment type="caution">
    <text evidence="2">The sequence shown here is derived from an EMBL/GenBank/DDBJ whole genome shotgun (WGS) entry which is preliminary data.</text>
</comment>
<dbReference type="InterPro" id="IPR004242">
    <property type="entry name" value="Transposase_21"/>
</dbReference>
<accession>A0A6L2LH76</accession>
<sequence length="491" mass="56708">MIWHATGKCTKPGKMQRPVDGRAWKNFDTKYPNFTKEPRNVRLGLTADGFNPFGNLSQAYIMWSVILTTYNLPSWLCMKESSFILTLLIPSPKSSSKDIYVYLRPLIQDLKTINDFPDRSSLSGWSGQGYKACLICNEDTPSIRVHRQGKTRLAKVGHSKWLVARPNQKRKVLEASVCVFFHIREPKKFSQFIKGVKLPDGFISCFKHKVTDNDTNITGLKSHDCHIMMQHLLPYGLQNYLPDKIAKPIIELCSLFKKIFFATLMEDDMLKAQIKVVDIMCDLELIYPPALFDILIHLIIHLPLEALEGRPIRPRWMFPFERYMNKLKGYVRNKVKPKGSIAEGYVAEEAMTFSSHYFWDVSTKFNRSNRNVDPPPQRVSFRCSNRPEIDTYRSEFKSLFPKKDMKKEFPDWFGSQIHQHHVDSDKDPEVCTTSELFALACRPTWTPISINSCVVDGVRYVVHSRDERRTTQNSGICSPGPDVEMYYGQLQ</sequence>
<dbReference type="PANTHER" id="PTHR48258">
    <property type="entry name" value="DUF4218 DOMAIN-CONTAINING PROTEIN-RELATED"/>
    <property type="match status" value="1"/>
</dbReference>
<gene>
    <name evidence="2" type="ORF">Tci_031930</name>
</gene>
<dbReference type="PANTHER" id="PTHR48258:SF14">
    <property type="entry name" value="OS02G0583300 PROTEIN"/>
    <property type="match status" value="1"/>
</dbReference>
<dbReference type="AlphaFoldDB" id="A0A6L2LH76"/>
<reference evidence="2" key="1">
    <citation type="journal article" date="2019" name="Sci. Rep.">
        <title>Draft genome of Tanacetum cinerariifolium, the natural source of mosquito coil.</title>
        <authorList>
            <person name="Yamashiro T."/>
            <person name="Shiraishi A."/>
            <person name="Satake H."/>
            <person name="Nakayama K."/>
        </authorList>
    </citation>
    <scope>NUCLEOTIDE SEQUENCE</scope>
</reference>
<evidence type="ECO:0000313" key="2">
    <source>
        <dbReference type="EMBL" id="GEU59952.1"/>
    </source>
</evidence>
<feature type="domain" description="DUF4218" evidence="1">
    <location>
        <begin position="263"/>
        <end position="371"/>
    </location>
</feature>
<dbReference type="Pfam" id="PF02992">
    <property type="entry name" value="Transposase_21"/>
    <property type="match status" value="1"/>
</dbReference>
<dbReference type="InterPro" id="IPR025452">
    <property type="entry name" value="DUF4218"/>
</dbReference>